<dbReference type="EMBL" id="HG720248">
    <property type="protein sequence ID" value="CDJ59277.1"/>
    <property type="molecule type" value="Genomic_DNA"/>
</dbReference>
<feature type="non-terminal residue" evidence="2">
    <location>
        <position position="1"/>
    </location>
</feature>
<proteinExistence type="predicted"/>
<accession>U6M4W5</accession>
<dbReference type="AlphaFoldDB" id="U6M4W5"/>
<protein>
    <submittedName>
        <fullName evidence="2">Uncharacterized protein</fullName>
    </submittedName>
</protein>
<feature type="region of interest" description="Disordered" evidence="1">
    <location>
        <begin position="481"/>
        <end position="508"/>
    </location>
</feature>
<organism evidence="2 3">
    <name type="scientific">Eimeria maxima</name>
    <name type="common">Coccidian parasite</name>
    <dbReference type="NCBI Taxonomy" id="5804"/>
    <lineage>
        <taxon>Eukaryota</taxon>
        <taxon>Sar</taxon>
        <taxon>Alveolata</taxon>
        <taxon>Apicomplexa</taxon>
        <taxon>Conoidasida</taxon>
        <taxon>Coccidia</taxon>
        <taxon>Eucoccidiorida</taxon>
        <taxon>Eimeriorina</taxon>
        <taxon>Eimeriidae</taxon>
        <taxon>Eimeria</taxon>
    </lineage>
</organism>
<evidence type="ECO:0000313" key="3">
    <source>
        <dbReference type="Proteomes" id="UP000030763"/>
    </source>
</evidence>
<reference evidence="2" key="2">
    <citation type="submission" date="2013-10" db="EMBL/GenBank/DDBJ databases">
        <authorList>
            <person name="Aslett M."/>
        </authorList>
    </citation>
    <scope>NUCLEOTIDE SEQUENCE [LARGE SCALE GENOMIC DNA]</scope>
    <source>
        <strain evidence="2">Weybridge</strain>
    </source>
</reference>
<dbReference type="Proteomes" id="UP000030763">
    <property type="component" value="Unassembled WGS sequence"/>
</dbReference>
<evidence type="ECO:0000256" key="1">
    <source>
        <dbReference type="SAM" id="MobiDB-lite"/>
    </source>
</evidence>
<dbReference type="OrthoDB" id="354262at2759"/>
<gene>
    <name evidence="2" type="ORF">EMWEY_00056630</name>
</gene>
<dbReference type="RefSeq" id="XP_013335925.1">
    <property type="nucleotide sequence ID" value="XM_013480471.1"/>
</dbReference>
<keyword evidence="3" id="KW-1185">Reference proteome</keyword>
<sequence>AVAASPFGRSLAGGGAAAEAAASSPAFAAAAAVAAAEADGEALQLFVASEPLAGISSAICCLINFFFENVEENCADAPAACGDFSPTADDVPTDAAAPAAGDAAAAADAVTLAKEAAALFSIERLAVVPPRFSEALLDSYYLCVVQNPLRLLLQLPASILQHLLAANLLHAILNLLLLKLEVYTRMGAPTLAGQTPPPIAAEEIIQLQVWLLASLLVVLRRVGLQETAALQVLIEACLAAGTDERLWEMVGFFLDSQCFKRPQGVEGLFVCGFALEAVDKVCCSCSSAQRMLPLLSRLLQQKAALLWRNAATEGAAAATTAAVPAAAAAHSDCEDLPDPAEGVHVLGQQSATVHPALQPLSRVDLCLFYLKCIVCVACDLRHNKPYPGESRETDPTFAAETANAVFLEAIKHYELCDSASLCEFVAAAVPVIFPLFYTFPKLAALVNTFLAHKKLLRHDGSMKASPAASANPATGAATEAAATATAALGPSRPNGQSLSKLRADAVLE</sequence>
<dbReference type="VEuPathDB" id="ToxoDB:EMWEY_00056630"/>
<evidence type="ECO:0000313" key="2">
    <source>
        <dbReference type="EMBL" id="CDJ59277.1"/>
    </source>
</evidence>
<dbReference type="GeneID" id="25339649"/>
<name>U6M4W5_EIMMA</name>
<reference evidence="2" key="1">
    <citation type="submission" date="2013-10" db="EMBL/GenBank/DDBJ databases">
        <title>Genomic analysis of the causative agents of coccidiosis in chickens.</title>
        <authorList>
            <person name="Reid A.J."/>
            <person name="Blake D."/>
            <person name="Billington K."/>
            <person name="Browne H."/>
            <person name="Dunn M."/>
            <person name="Hung S."/>
            <person name="Kawahara F."/>
            <person name="Miranda-Saavedra D."/>
            <person name="Mourier T."/>
            <person name="Nagra H."/>
            <person name="Otto T.D."/>
            <person name="Rawlings N."/>
            <person name="Sanchez A."/>
            <person name="Sanders M."/>
            <person name="Subramaniam C."/>
            <person name="Tay Y."/>
            <person name="Dear P."/>
            <person name="Doerig C."/>
            <person name="Gruber A."/>
            <person name="Parkinson J."/>
            <person name="Shirley M."/>
            <person name="Wan K.L."/>
            <person name="Berriman M."/>
            <person name="Tomley F."/>
            <person name="Pain A."/>
        </authorList>
    </citation>
    <scope>NUCLEOTIDE SEQUENCE [LARGE SCALE GENOMIC DNA]</scope>
    <source>
        <strain evidence="2">Weybridge</strain>
    </source>
</reference>